<name>A0A8J3LIY0_9ACTN</name>
<sequence length="159" mass="17237">MHKSALHAAERSIRAAHVQPGHDIGPHEVPVIEVEVRLRAAILDEHPARGESPMGRWMRHDRAGHAAARSHGAAPSGVLAIAAHHNRDAGPVGTGDRVFHPVTFGSTPCSQVDGERGVTPVHGQVRTGWQRRQRSAQQQVRAAVEAQVTEVDPVFHYGR</sequence>
<gene>
    <name evidence="1" type="ORF">Pfl04_25120</name>
</gene>
<dbReference type="AlphaFoldDB" id="A0A8J3LIY0"/>
<keyword evidence="2" id="KW-1185">Reference proteome</keyword>
<proteinExistence type="predicted"/>
<comment type="caution">
    <text evidence="1">The sequence shown here is derived from an EMBL/GenBank/DDBJ whole genome shotgun (WGS) entry which is preliminary data.</text>
</comment>
<organism evidence="1 2">
    <name type="scientific">Planosporangium flavigriseum</name>
    <dbReference type="NCBI Taxonomy" id="373681"/>
    <lineage>
        <taxon>Bacteria</taxon>
        <taxon>Bacillati</taxon>
        <taxon>Actinomycetota</taxon>
        <taxon>Actinomycetes</taxon>
        <taxon>Micromonosporales</taxon>
        <taxon>Micromonosporaceae</taxon>
        <taxon>Planosporangium</taxon>
    </lineage>
</organism>
<reference evidence="1" key="1">
    <citation type="submission" date="2021-01" db="EMBL/GenBank/DDBJ databases">
        <title>Whole genome shotgun sequence of Planosporangium flavigriseum NBRC 105377.</title>
        <authorList>
            <person name="Komaki H."/>
            <person name="Tamura T."/>
        </authorList>
    </citation>
    <scope>NUCLEOTIDE SEQUENCE</scope>
    <source>
        <strain evidence="1">NBRC 105377</strain>
    </source>
</reference>
<dbReference type="Proteomes" id="UP000653674">
    <property type="component" value="Unassembled WGS sequence"/>
</dbReference>
<evidence type="ECO:0000313" key="2">
    <source>
        <dbReference type="Proteomes" id="UP000653674"/>
    </source>
</evidence>
<protein>
    <submittedName>
        <fullName evidence="1">Uncharacterized protein</fullName>
    </submittedName>
</protein>
<dbReference type="EMBL" id="BONU01000014">
    <property type="protein sequence ID" value="GIG74108.1"/>
    <property type="molecule type" value="Genomic_DNA"/>
</dbReference>
<evidence type="ECO:0000313" key="1">
    <source>
        <dbReference type="EMBL" id="GIG74108.1"/>
    </source>
</evidence>
<accession>A0A8J3LIY0</accession>